<organism evidence="1 2">
    <name type="scientific">Empedobacter tilapiae</name>
    <dbReference type="NCBI Taxonomy" id="2491114"/>
    <lineage>
        <taxon>Bacteria</taxon>
        <taxon>Pseudomonadati</taxon>
        <taxon>Bacteroidota</taxon>
        <taxon>Flavobacteriia</taxon>
        <taxon>Flavobacteriales</taxon>
        <taxon>Weeksellaceae</taxon>
        <taxon>Empedobacter</taxon>
    </lineage>
</organism>
<evidence type="ECO:0000313" key="2">
    <source>
        <dbReference type="Proteomes" id="UP000297998"/>
    </source>
</evidence>
<keyword evidence="2" id="KW-1185">Reference proteome</keyword>
<name>A0A4Z1BCL0_9FLAO</name>
<evidence type="ECO:0000313" key="1">
    <source>
        <dbReference type="EMBL" id="TGN28038.1"/>
    </source>
</evidence>
<protein>
    <submittedName>
        <fullName evidence="1">Uncharacterized protein</fullName>
    </submittedName>
</protein>
<dbReference type="Proteomes" id="UP000297998">
    <property type="component" value="Unassembled WGS sequence"/>
</dbReference>
<accession>A0A4Z1BCL0</accession>
<comment type="caution">
    <text evidence="1">The sequence shown here is derived from an EMBL/GenBank/DDBJ whole genome shotgun (WGS) entry which is preliminary data.</text>
</comment>
<sequence length="134" mass="15653">MEDFKKILKPKAIEFKTEIDGENPEIYNINYDLWTLKLTIGFNEINNPIYVIFKNVSGFRVLDEGNLLEFWDTEVRVPGWIWKIESGGWFELEKLRDGFLAQHFGDSHNEYLVRGINDCVSVIAESEPIIINIQ</sequence>
<dbReference type="AlphaFoldDB" id="A0A4Z1BCL0"/>
<gene>
    <name evidence="1" type="ORF">E4J94_07455</name>
</gene>
<reference evidence="1 2" key="1">
    <citation type="submission" date="2019-03" db="EMBL/GenBank/DDBJ databases">
        <title>Empedobacter tilapiae sp. nov., isolated from an intestine of Nile tilapia Oreochromis niloticus.</title>
        <authorList>
            <person name="Kim Y.-O."/>
            <person name="Yoon J.-H."/>
        </authorList>
    </citation>
    <scope>NUCLEOTIDE SEQUENCE [LARGE SCALE GENOMIC DNA]</scope>
    <source>
        <strain evidence="1 2">MRS2</strain>
    </source>
</reference>
<dbReference type="RefSeq" id="WP_135835220.1">
    <property type="nucleotide sequence ID" value="NZ_SRPE01000004.1"/>
</dbReference>
<dbReference type="EMBL" id="SRPE01000004">
    <property type="protein sequence ID" value="TGN28038.1"/>
    <property type="molecule type" value="Genomic_DNA"/>
</dbReference>
<proteinExistence type="predicted"/>
<dbReference type="OrthoDB" id="4552311at2"/>